<dbReference type="InterPro" id="IPR039422">
    <property type="entry name" value="MarR/SlyA-like"/>
</dbReference>
<name>A0A919DZV7_9ACTN</name>
<reference evidence="3" key="1">
    <citation type="journal article" date="2014" name="Int. J. Syst. Evol. Microbiol.">
        <title>Complete genome sequence of Corynebacterium casei LMG S-19264T (=DSM 44701T), isolated from a smear-ripened cheese.</title>
        <authorList>
            <consortium name="US DOE Joint Genome Institute (JGI-PGF)"/>
            <person name="Walter F."/>
            <person name="Albersmeier A."/>
            <person name="Kalinowski J."/>
            <person name="Ruckert C."/>
        </authorList>
    </citation>
    <scope>NUCLEOTIDE SEQUENCE</scope>
    <source>
        <strain evidence="3">JCM 3302</strain>
    </source>
</reference>
<dbReference type="PANTHER" id="PTHR33164:SF99">
    <property type="entry name" value="MARR FAMILY REGULATORY PROTEIN"/>
    <property type="match status" value="1"/>
</dbReference>
<evidence type="ECO:0000256" key="1">
    <source>
        <dbReference type="SAM" id="MobiDB-lite"/>
    </source>
</evidence>
<feature type="region of interest" description="Disordered" evidence="1">
    <location>
        <begin position="1"/>
        <end position="25"/>
    </location>
</feature>
<organism evidence="3 4">
    <name type="scientific">Streptomyces spiralis</name>
    <dbReference type="NCBI Taxonomy" id="66376"/>
    <lineage>
        <taxon>Bacteria</taxon>
        <taxon>Bacillati</taxon>
        <taxon>Actinomycetota</taxon>
        <taxon>Actinomycetes</taxon>
        <taxon>Kitasatosporales</taxon>
        <taxon>Streptomycetaceae</taxon>
        <taxon>Streptomyces</taxon>
    </lineage>
</organism>
<dbReference type="InterPro" id="IPR036390">
    <property type="entry name" value="WH_DNA-bd_sf"/>
</dbReference>
<dbReference type="SUPFAM" id="SSF46785">
    <property type="entry name" value="Winged helix' DNA-binding domain"/>
    <property type="match status" value="1"/>
</dbReference>
<gene>
    <name evidence="3" type="ORF">GCM10014715_59820</name>
</gene>
<reference evidence="3" key="2">
    <citation type="submission" date="2020-09" db="EMBL/GenBank/DDBJ databases">
        <authorList>
            <person name="Sun Q."/>
            <person name="Ohkuma M."/>
        </authorList>
    </citation>
    <scope>NUCLEOTIDE SEQUENCE</scope>
    <source>
        <strain evidence="3">JCM 3302</strain>
    </source>
</reference>
<keyword evidence="4" id="KW-1185">Reference proteome</keyword>
<feature type="region of interest" description="Disordered" evidence="1">
    <location>
        <begin position="168"/>
        <end position="188"/>
    </location>
</feature>
<dbReference type="GO" id="GO:0006950">
    <property type="term" value="P:response to stress"/>
    <property type="evidence" value="ECO:0007669"/>
    <property type="project" value="TreeGrafter"/>
</dbReference>
<dbReference type="AlphaFoldDB" id="A0A919DZV7"/>
<feature type="compositionally biased region" description="Basic and acidic residues" evidence="1">
    <location>
        <begin position="177"/>
        <end position="188"/>
    </location>
</feature>
<dbReference type="SMART" id="SM00347">
    <property type="entry name" value="HTH_MARR"/>
    <property type="match status" value="1"/>
</dbReference>
<accession>A0A919DZV7</accession>
<dbReference type="Proteomes" id="UP000641386">
    <property type="component" value="Unassembled WGS sequence"/>
</dbReference>
<dbReference type="InterPro" id="IPR036388">
    <property type="entry name" value="WH-like_DNA-bd_sf"/>
</dbReference>
<evidence type="ECO:0000259" key="2">
    <source>
        <dbReference type="PROSITE" id="PS50995"/>
    </source>
</evidence>
<dbReference type="RefSeq" id="WP_189905187.1">
    <property type="nucleotide sequence ID" value="NZ_BNBC01000033.1"/>
</dbReference>
<protein>
    <recommendedName>
        <fullName evidence="2">HTH marR-type domain-containing protein</fullName>
    </recommendedName>
</protein>
<dbReference type="InterPro" id="IPR000835">
    <property type="entry name" value="HTH_MarR-typ"/>
</dbReference>
<feature type="domain" description="HTH marR-type" evidence="2">
    <location>
        <begin position="31"/>
        <end position="169"/>
    </location>
</feature>
<sequence>MPGSIDPASTGPSQTGDASDCPASDGGGLLPAELRTWMRVLAAAGAVEQQLRKHVKEAMGVSHDEFLILCLLADQPGNTLRMTRIAELLGRPKTRLTYQVACLQHADLVARESVCGDRRGVALTLTDKARRLLAQHTPALVGTVNQALADSIGPTQCEALSSLLAQASAAPAATPDPDSRTGDSKTVG</sequence>
<comment type="caution">
    <text evidence="3">The sequence shown here is derived from an EMBL/GenBank/DDBJ whole genome shotgun (WGS) entry which is preliminary data.</text>
</comment>
<dbReference type="PROSITE" id="PS50995">
    <property type="entry name" value="HTH_MARR_2"/>
    <property type="match status" value="1"/>
</dbReference>
<dbReference type="PANTHER" id="PTHR33164">
    <property type="entry name" value="TRANSCRIPTIONAL REGULATOR, MARR FAMILY"/>
    <property type="match status" value="1"/>
</dbReference>
<dbReference type="EMBL" id="BNBC01000033">
    <property type="protein sequence ID" value="GHE95486.1"/>
    <property type="molecule type" value="Genomic_DNA"/>
</dbReference>
<proteinExistence type="predicted"/>
<evidence type="ECO:0000313" key="3">
    <source>
        <dbReference type="EMBL" id="GHE95486.1"/>
    </source>
</evidence>
<dbReference type="GO" id="GO:0003700">
    <property type="term" value="F:DNA-binding transcription factor activity"/>
    <property type="evidence" value="ECO:0007669"/>
    <property type="project" value="InterPro"/>
</dbReference>
<dbReference type="Gene3D" id="1.10.10.10">
    <property type="entry name" value="Winged helix-like DNA-binding domain superfamily/Winged helix DNA-binding domain"/>
    <property type="match status" value="1"/>
</dbReference>
<evidence type="ECO:0000313" key="4">
    <source>
        <dbReference type="Proteomes" id="UP000641386"/>
    </source>
</evidence>